<dbReference type="InterPro" id="IPR001895">
    <property type="entry name" value="RASGEF_cat_dom"/>
</dbReference>
<dbReference type="InterPro" id="IPR008937">
    <property type="entry name" value="Ras-like_GEF"/>
</dbReference>
<dbReference type="InterPro" id="IPR036028">
    <property type="entry name" value="SH3-like_dom_sf"/>
</dbReference>
<dbReference type="EMBL" id="LT598468">
    <property type="protein sequence ID" value="SCV04179.1"/>
    <property type="molecule type" value="Genomic_DNA"/>
</dbReference>
<dbReference type="SUPFAM" id="SSF50044">
    <property type="entry name" value="SH3-domain"/>
    <property type="match status" value="1"/>
</dbReference>
<dbReference type="STRING" id="1230905.A0A1G4KI85"/>
<evidence type="ECO:0000256" key="5">
    <source>
        <dbReference type="PROSITE-ProRule" id="PRU00168"/>
    </source>
</evidence>
<evidence type="ECO:0000256" key="7">
    <source>
        <dbReference type="SAM" id="MobiDB-lite"/>
    </source>
</evidence>
<accession>A0A1G4KI85</accession>
<dbReference type="OrthoDB" id="546434at2759"/>
<dbReference type="CDD" id="cd06224">
    <property type="entry name" value="REM"/>
    <property type="match status" value="1"/>
</dbReference>
<proteinExistence type="predicted"/>
<evidence type="ECO:0000256" key="4">
    <source>
        <dbReference type="ARBA" id="ARBA00023306"/>
    </source>
</evidence>
<evidence type="ECO:0000259" key="9">
    <source>
        <dbReference type="PROSITE" id="PS50009"/>
    </source>
</evidence>
<dbReference type="PROSITE" id="PS50212">
    <property type="entry name" value="RASGEF_NTER"/>
    <property type="match status" value="1"/>
</dbReference>
<dbReference type="Gene3D" id="1.10.840.10">
    <property type="entry name" value="Ras guanine-nucleotide exchange factors catalytic domain"/>
    <property type="match status" value="1"/>
</dbReference>
<dbReference type="InterPro" id="IPR019804">
    <property type="entry name" value="Ras_G-nucl-exch_fac_CS"/>
</dbReference>
<feature type="compositionally biased region" description="Basic residues" evidence="7">
    <location>
        <begin position="1522"/>
        <end position="1534"/>
    </location>
</feature>
<feature type="compositionally biased region" description="Polar residues" evidence="7">
    <location>
        <begin position="400"/>
        <end position="410"/>
    </location>
</feature>
<sequence>MSISRVSSHEDSGGGGGGGNSNSSSSVGRPSGNSSASVCPQDVVVAQYEFVPSKRSQLRLLPGDFVYVLSKHESGWWDGLVMCSERPERPERSERATASGVRCMRGWFPQNYTRPYKDKRGITLAAVSKAGAGASAASRRGSAAATATALLQAELALRSESPLHSNASPSSHLKQDYRLDMRQSQHSGGSRRQSLVSGMSGVSAPSNASNLSGTPSAASTASPTVPAAHQLQIDPLQKMPADENRRRKSQAADSAKMNVLSLEEVEMIFGNIHNDSPPIWSPVPTSEGKVIFYNRDYNIYCRTLPFLHNPSLNKKSVFSDYDWYVDLFPRNLKLMNTDKTKVFDTSSLTSTETDGAQALDARGQAGNGPPFPGKNFARRVSATGRGASLDDRSKLSWNKMSQGSHITSSVGGMKGNPNTSEHDHQTINTKQSSKGERDSSMRKLSLDITLPANRELFYLYRTDVGSWSDLRNSTLHHARNAYASFFQNDHRTFTIQFEQATKFCIHYHMAFRLLREQVLKSGPKGDIKRTLNRLADAVESITIDANLYFSSPQRLEISVTQQQVAAIHKSSVGSASTAVHEPIRVSVSTINPSAPITAVRNASTSTTDTLRFKESMAQQAEMKDDFLRDRFQNLGSNSRSQSTRGSVFQYDEGSTLSVQNLFQAVDTSFGELIRVVWLLHKLVKESFTEDLPLPQLNPRLFRGVFDGGSWTNAFLHCDDEITRFSSVGAFPPGSADSAPKPFGSISSKATTLDGSWLSKGSSELDKAALKEVAKAKTSRKNKFPLNEETMLSLRKHFQYFSATSYQSFEKLINQPKTKRRNLEISANCYKGLSQSVRVLDILESLDLRFFVNLRDLALNTEIDEESQELRQHALVSAAPLLLEFYDMKQTLHDVFSKNVICLQNITVEDPYVFSAMRGDLVFGLSPEYNRCDTPEEEVLTEACRRELIREDVESNDFNYQDTDVFLKKSQAEVIEVVAEALRIVEQLVKERENVLNFAARMMKNDLIANLLMGEQERWFDEGDADSKLADSELEQIGFRESLGRSFSKDIPWYLDSEHEYSLIYDNNGRVKGGTRDALLEHLTSHQLIDAPFNIAFLVTFRSMFTTSEFLHALMDRYSVYPPEGLSYDEYNSWVEKKAEPTKARVVNIMKTLFSHYWTPAYYEPGIDDVISFAQLAVAQDIPNAPALLAEAKERLSLKGNLQKFVPNTITFDNESLDDVSSEHSNRLPWTNSTESMGGYGFRMRKLKLLNIDPHTFAKQLTIKEHNLYCKITPFECLDRIWSKKFCHFGGSQNISAFISSANSLTNFVSYSIVRQLNLKKRAKIIQHFISIAEYCFELNNFSSMTAIISALYSSPIYRLKKTWSVVPDDVRNVLDRLNMLMDSMKNFVKYREWLKGVHDVPCVPFFGVYLSDLTFTAQGNPDNLHRTAGIVNFSKRSRVVDILKEISDYQYLRYKFKRYDDIEIFINEVMKHVPSIEKQYEQSLLVEPRPGVSTGLKPPSRAASIASSKTGVAGLKSEKLSRFGRSKKKTSSAG</sequence>
<feature type="compositionally biased region" description="Polar residues" evidence="7">
    <location>
        <begin position="203"/>
        <end position="213"/>
    </location>
</feature>
<keyword evidence="3 5" id="KW-0344">Guanine-nucleotide releasing factor</keyword>
<dbReference type="Gene3D" id="2.30.30.40">
    <property type="entry name" value="SH3 Domains"/>
    <property type="match status" value="1"/>
</dbReference>
<gene>
    <name evidence="11" type="ORF">LAMI_0H14026G</name>
</gene>
<keyword evidence="1 6" id="KW-0728">SH3 domain</keyword>
<dbReference type="Proteomes" id="UP000191024">
    <property type="component" value="Chromosome H"/>
</dbReference>
<dbReference type="Pfam" id="PF00618">
    <property type="entry name" value="RasGEF_N"/>
    <property type="match status" value="1"/>
</dbReference>
<keyword evidence="4" id="KW-0131">Cell cycle</keyword>
<dbReference type="InterPro" id="IPR001452">
    <property type="entry name" value="SH3_domain"/>
</dbReference>
<dbReference type="PROSITE" id="PS00720">
    <property type="entry name" value="RASGEF"/>
    <property type="match status" value="1"/>
</dbReference>
<dbReference type="Gene3D" id="1.20.870.10">
    <property type="entry name" value="Son of sevenless (SoS) protein Chain: S domain 1"/>
    <property type="match status" value="1"/>
</dbReference>
<dbReference type="CDD" id="cd11883">
    <property type="entry name" value="SH3_Sdc25"/>
    <property type="match status" value="1"/>
</dbReference>
<dbReference type="GO" id="GO:0051301">
    <property type="term" value="P:cell division"/>
    <property type="evidence" value="ECO:0007669"/>
    <property type="project" value="UniProtKB-KW"/>
</dbReference>
<feature type="compositionally biased region" description="Low complexity" evidence="7">
    <location>
        <begin position="184"/>
        <end position="194"/>
    </location>
</feature>
<dbReference type="Pfam" id="PF00617">
    <property type="entry name" value="RasGEF"/>
    <property type="match status" value="1"/>
</dbReference>
<feature type="region of interest" description="Disordered" evidence="7">
    <location>
        <begin position="400"/>
        <end position="441"/>
    </location>
</feature>
<dbReference type="InterPro" id="IPR023578">
    <property type="entry name" value="Ras_GEF_dom_sf"/>
</dbReference>
<dbReference type="CDD" id="cd00155">
    <property type="entry name" value="RasGEF"/>
    <property type="match status" value="1"/>
</dbReference>
<dbReference type="SMART" id="SM00229">
    <property type="entry name" value="RasGEFN"/>
    <property type="match status" value="1"/>
</dbReference>
<feature type="region of interest" description="Disordered" evidence="7">
    <location>
        <begin position="1"/>
        <end position="37"/>
    </location>
</feature>
<name>A0A1G4KI85_9SACH</name>
<evidence type="ECO:0000313" key="12">
    <source>
        <dbReference type="Proteomes" id="UP000191024"/>
    </source>
</evidence>
<dbReference type="Pfam" id="PF00018">
    <property type="entry name" value="SH3_1"/>
    <property type="match status" value="1"/>
</dbReference>
<dbReference type="PROSITE" id="PS50002">
    <property type="entry name" value="SH3"/>
    <property type="match status" value="1"/>
</dbReference>
<evidence type="ECO:0000313" key="11">
    <source>
        <dbReference type="EMBL" id="SCV04179.1"/>
    </source>
</evidence>
<feature type="compositionally biased region" description="Low complexity" evidence="7">
    <location>
        <begin position="21"/>
        <end position="37"/>
    </location>
</feature>
<evidence type="ECO:0000256" key="3">
    <source>
        <dbReference type="ARBA" id="ARBA00022658"/>
    </source>
</evidence>
<evidence type="ECO:0000256" key="1">
    <source>
        <dbReference type="ARBA" id="ARBA00022443"/>
    </source>
</evidence>
<dbReference type="InterPro" id="IPR000651">
    <property type="entry name" value="Ras-like_Gua-exchang_fac_N"/>
</dbReference>
<feature type="domain" description="Ras-GEF" evidence="9">
    <location>
        <begin position="1252"/>
        <end position="1489"/>
    </location>
</feature>
<reference evidence="12" key="1">
    <citation type="submission" date="2016-03" db="EMBL/GenBank/DDBJ databases">
        <authorList>
            <person name="Devillers H."/>
        </authorList>
    </citation>
    <scope>NUCLEOTIDE SEQUENCE [LARGE SCALE GENOMIC DNA]</scope>
</reference>
<dbReference type="PANTHER" id="PTHR23113:SF368">
    <property type="entry name" value="CELL DIVISION CONTROL PROTEIN 25"/>
    <property type="match status" value="1"/>
</dbReference>
<organism evidence="11 12">
    <name type="scientific">Lachancea mirantina</name>
    <dbReference type="NCBI Taxonomy" id="1230905"/>
    <lineage>
        <taxon>Eukaryota</taxon>
        <taxon>Fungi</taxon>
        <taxon>Dikarya</taxon>
        <taxon>Ascomycota</taxon>
        <taxon>Saccharomycotina</taxon>
        <taxon>Saccharomycetes</taxon>
        <taxon>Saccharomycetales</taxon>
        <taxon>Saccharomycetaceae</taxon>
        <taxon>Lachancea</taxon>
    </lineage>
</organism>
<keyword evidence="2" id="KW-0132">Cell division</keyword>
<feature type="domain" description="SH3" evidence="8">
    <location>
        <begin position="39"/>
        <end position="118"/>
    </location>
</feature>
<evidence type="ECO:0000259" key="10">
    <source>
        <dbReference type="PROSITE" id="PS50212"/>
    </source>
</evidence>
<feature type="region of interest" description="Disordered" evidence="7">
    <location>
        <begin position="1491"/>
        <end position="1534"/>
    </location>
</feature>
<dbReference type="PROSITE" id="PS50009">
    <property type="entry name" value="RASGEF_CAT"/>
    <property type="match status" value="1"/>
</dbReference>
<evidence type="ECO:0000256" key="2">
    <source>
        <dbReference type="ARBA" id="ARBA00022618"/>
    </source>
</evidence>
<protein>
    <submittedName>
        <fullName evidence="11">LAMI_0H14026g1_1</fullName>
    </submittedName>
</protein>
<dbReference type="SUPFAM" id="SSF48366">
    <property type="entry name" value="Ras GEF"/>
    <property type="match status" value="1"/>
</dbReference>
<dbReference type="SMART" id="SM00326">
    <property type="entry name" value="SH3"/>
    <property type="match status" value="1"/>
</dbReference>
<feature type="compositionally biased region" description="Low complexity" evidence="7">
    <location>
        <begin position="214"/>
        <end position="228"/>
    </location>
</feature>
<dbReference type="SMART" id="SM00147">
    <property type="entry name" value="RasGEF"/>
    <property type="match status" value="1"/>
</dbReference>
<dbReference type="InterPro" id="IPR036964">
    <property type="entry name" value="RASGEF_cat_dom_sf"/>
</dbReference>
<dbReference type="PANTHER" id="PTHR23113">
    <property type="entry name" value="GUANINE NUCLEOTIDE EXCHANGE FACTOR"/>
    <property type="match status" value="1"/>
</dbReference>
<dbReference type="GO" id="GO:0007265">
    <property type="term" value="P:Ras protein signal transduction"/>
    <property type="evidence" value="ECO:0007669"/>
    <property type="project" value="TreeGrafter"/>
</dbReference>
<evidence type="ECO:0000259" key="8">
    <source>
        <dbReference type="PROSITE" id="PS50002"/>
    </source>
</evidence>
<dbReference type="GO" id="GO:0005085">
    <property type="term" value="F:guanyl-nucleotide exchange factor activity"/>
    <property type="evidence" value="ECO:0007669"/>
    <property type="project" value="UniProtKB-KW"/>
</dbReference>
<dbReference type="GO" id="GO:0005886">
    <property type="term" value="C:plasma membrane"/>
    <property type="evidence" value="ECO:0007669"/>
    <property type="project" value="TreeGrafter"/>
</dbReference>
<keyword evidence="12" id="KW-1185">Reference proteome</keyword>
<feature type="region of interest" description="Disordered" evidence="7">
    <location>
        <begin position="181"/>
        <end position="255"/>
    </location>
</feature>
<feature type="domain" description="N-terminal Ras-GEF" evidence="10">
    <location>
        <begin position="1066"/>
        <end position="1196"/>
    </location>
</feature>
<evidence type="ECO:0000256" key="6">
    <source>
        <dbReference type="PROSITE-ProRule" id="PRU00192"/>
    </source>
</evidence>